<dbReference type="PROSITE" id="PS50181">
    <property type="entry name" value="FBOX"/>
    <property type="match status" value="1"/>
</dbReference>
<evidence type="ECO:0000313" key="2">
    <source>
        <dbReference type="EMBL" id="KAK4374134.1"/>
    </source>
</evidence>
<reference evidence="2" key="1">
    <citation type="submission" date="2023-12" db="EMBL/GenBank/DDBJ databases">
        <title>Genome assembly of Anisodus tanguticus.</title>
        <authorList>
            <person name="Wang Y.-J."/>
        </authorList>
    </citation>
    <scope>NUCLEOTIDE SEQUENCE</scope>
    <source>
        <strain evidence="2">KB-2021</strain>
        <tissue evidence="2">Leaf</tissue>
    </source>
</reference>
<comment type="caution">
    <text evidence="2">The sequence shown here is derived from an EMBL/GenBank/DDBJ whole genome shotgun (WGS) entry which is preliminary data.</text>
</comment>
<gene>
    <name evidence="2" type="ORF">RND71_004811</name>
</gene>
<dbReference type="InterPro" id="IPR001810">
    <property type="entry name" value="F-box_dom"/>
</dbReference>
<name>A0AAE1SQN3_9SOLA</name>
<evidence type="ECO:0000259" key="1">
    <source>
        <dbReference type="PROSITE" id="PS50181"/>
    </source>
</evidence>
<dbReference type="AlphaFoldDB" id="A0AAE1SQN3"/>
<dbReference type="PANTHER" id="PTHR38926">
    <property type="entry name" value="F-BOX DOMAIN CONTAINING PROTEIN, EXPRESSED"/>
    <property type="match status" value="1"/>
</dbReference>
<sequence length="237" mass="27336">MHNEREASSSSSIAPPPPLPSWADLPAEITANILLRLETIEILESAQRVCTSWWKVCHDPAMWRVVDLKYNIFSSIRDRVLEKICKIAVDRSQGQLLKISIVNFGSTDLLNYIAQSKYVDEAGIFYCCRVQNETLLMLCWEERKRRGTVKRDERRKSLVKQQREDCANQSFDSESESWRQSHALSSTILEEQLIAVRCTKLRYARIRGRAVPQGSIVHSLTLHFCKRLNPWLESVTS</sequence>
<evidence type="ECO:0000313" key="3">
    <source>
        <dbReference type="Proteomes" id="UP001291623"/>
    </source>
</evidence>
<dbReference type="SUPFAM" id="SSF81383">
    <property type="entry name" value="F-box domain"/>
    <property type="match status" value="1"/>
</dbReference>
<protein>
    <recommendedName>
        <fullName evidence="1">F-box domain-containing protein</fullName>
    </recommendedName>
</protein>
<dbReference type="PANTHER" id="PTHR38926:SF14">
    <property type="entry name" value="F-BOX PROTEIN SKIP19-LIKE"/>
    <property type="match status" value="1"/>
</dbReference>
<feature type="domain" description="F-box" evidence="1">
    <location>
        <begin position="19"/>
        <end position="66"/>
    </location>
</feature>
<proteinExistence type="predicted"/>
<keyword evidence="3" id="KW-1185">Reference proteome</keyword>
<dbReference type="InterPro" id="IPR032675">
    <property type="entry name" value="LRR_dom_sf"/>
</dbReference>
<dbReference type="Pfam" id="PF12937">
    <property type="entry name" value="F-box-like"/>
    <property type="match status" value="1"/>
</dbReference>
<dbReference type="EMBL" id="JAVYJV010000003">
    <property type="protein sequence ID" value="KAK4374134.1"/>
    <property type="molecule type" value="Genomic_DNA"/>
</dbReference>
<dbReference type="Proteomes" id="UP001291623">
    <property type="component" value="Unassembled WGS sequence"/>
</dbReference>
<accession>A0AAE1SQN3</accession>
<dbReference type="CDD" id="cd22164">
    <property type="entry name" value="F-box_AtSKIP19-like"/>
    <property type="match status" value="1"/>
</dbReference>
<organism evidence="2 3">
    <name type="scientific">Anisodus tanguticus</name>
    <dbReference type="NCBI Taxonomy" id="243964"/>
    <lineage>
        <taxon>Eukaryota</taxon>
        <taxon>Viridiplantae</taxon>
        <taxon>Streptophyta</taxon>
        <taxon>Embryophyta</taxon>
        <taxon>Tracheophyta</taxon>
        <taxon>Spermatophyta</taxon>
        <taxon>Magnoliopsida</taxon>
        <taxon>eudicotyledons</taxon>
        <taxon>Gunneridae</taxon>
        <taxon>Pentapetalae</taxon>
        <taxon>asterids</taxon>
        <taxon>lamiids</taxon>
        <taxon>Solanales</taxon>
        <taxon>Solanaceae</taxon>
        <taxon>Solanoideae</taxon>
        <taxon>Hyoscyameae</taxon>
        <taxon>Anisodus</taxon>
    </lineage>
</organism>
<dbReference type="InterPro" id="IPR036047">
    <property type="entry name" value="F-box-like_dom_sf"/>
</dbReference>
<dbReference type="Gene3D" id="3.80.10.10">
    <property type="entry name" value="Ribonuclease Inhibitor"/>
    <property type="match status" value="1"/>
</dbReference>